<dbReference type="SUPFAM" id="SSF53254">
    <property type="entry name" value="Phosphoglycerate mutase-like"/>
    <property type="match status" value="1"/>
</dbReference>
<sequence length="169" mass="18498">MSVLQSPPFRLYLLRHAHAAWASPGEHDFDRRLDSKGYAEAEMIGEKIATKGLVPDVVLSSTAVRCRETAQAIRRAFNDAFEISYVDEMYNAQAEIYLALMSGQASAKSVMLVGHNPTIEAVAEALLGHQRMEQALPNGFPTAGLAVLDAVLDDKTGVPQWELQDFLAP</sequence>
<dbReference type="InterPro" id="IPR013078">
    <property type="entry name" value="His_Pase_superF_clade-1"/>
</dbReference>
<comment type="caution">
    <text evidence="2">The sequence shown here is derived from an EMBL/GenBank/DDBJ whole genome shotgun (WGS) entry which is preliminary data.</text>
</comment>
<reference evidence="2 3" key="1">
    <citation type="submission" date="2020-08" db="EMBL/GenBank/DDBJ databases">
        <title>Genomic Encyclopedia of Type Strains, Phase IV (KMG-IV): sequencing the most valuable type-strain genomes for metagenomic binning, comparative biology and taxonomic classification.</title>
        <authorList>
            <person name="Goeker M."/>
        </authorList>
    </citation>
    <scope>NUCLEOTIDE SEQUENCE [LARGE SCALE GENOMIC DNA]</scope>
    <source>
        <strain evidence="2 3">DSM 26438</strain>
    </source>
</reference>
<feature type="binding site" evidence="1">
    <location>
        <position position="65"/>
    </location>
    <ligand>
        <name>substrate</name>
    </ligand>
</feature>
<dbReference type="RefSeq" id="WP_174153161.1">
    <property type="nucleotide sequence ID" value="NZ_JAAMCM010000007.1"/>
</dbReference>
<dbReference type="EC" id="3.1.3.-" evidence="2"/>
<dbReference type="EMBL" id="JACIDV010000013">
    <property type="protein sequence ID" value="MBB3947849.1"/>
    <property type="molecule type" value="Genomic_DNA"/>
</dbReference>
<dbReference type="AlphaFoldDB" id="A0A7W6CE87"/>
<dbReference type="Proteomes" id="UP000565286">
    <property type="component" value="Unassembled WGS sequence"/>
</dbReference>
<dbReference type="CDD" id="cd07067">
    <property type="entry name" value="HP_PGM_like"/>
    <property type="match status" value="1"/>
</dbReference>
<dbReference type="PANTHER" id="PTHR47623">
    <property type="entry name" value="OS09G0287300 PROTEIN"/>
    <property type="match status" value="1"/>
</dbReference>
<dbReference type="PANTHER" id="PTHR47623:SF1">
    <property type="entry name" value="OS09G0287300 PROTEIN"/>
    <property type="match status" value="1"/>
</dbReference>
<keyword evidence="2" id="KW-0378">Hydrolase</keyword>
<dbReference type="InterPro" id="IPR029033">
    <property type="entry name" value="His_PPase_superfam"/>
</dbReference>
<name>A0A7W6CE87_9HYPH</name>
<keyword evidence="3" id="KW-1185">Reference proteome</keyword>
<evidence type="ECO:0000313" key="3">
    <source>
        <dbReference type="Proteomes" id="UP000565286"/>
    </source>
</evidence>
<dbReference type="Pfam" id="PF00300">
    <property type="entry name" value="His_Phos_1"/>
    <property type="match status" value="1"/>
</dbReference>
<evidence type="ECO:0000256" key="1">
    <source>
        <dbReference type="PIRSR" id="PIRSR613078-2"/>
    </source>
</evidence>
<gene>
    <name evidence="2" type="ORF">GGQ73_003822</name>
</gene>
<accession>A0A7W6CE87</accession>
<dbReference type="Gene3D" id="3.40.50.1240">
    <property type="entry name" value="Phosphoglycerate mutase-like"/>
    <property type="match status" value="1"/>
</dbReference>
<dbReference type="GO" id="GO:0016787">
    <property type="term" value="F:hydrolase activity"/>
    <property type="evidence" value="ECO:0007669"/>
    <property type="project" value="UniProtKB-KW"/>
</dbReference>
<dbReference type="SMART" id="SM00855">
    <property type="entry name" value="PGAM"/>
    <property type="match status" value="1"/>
</dbReference>
<evidence type="ECO:0000313" key="2">
    <source>
        <dbReference type="EMBL" id="MBB3947849.1"/>
    </source>
</evidence>
<protein>
    <submittedName>
        <fullName evidence="2">Phosphohistidine phosphatase</fullName>
        <ecNumber evidence="2">3.1.3.-</ecNumber>
    </submittedName>
</protein>
<organism evidence="2 3">
    <name type="scientific">Rhizobium skierniewicense</name>
    <dbReference type="NCBI Taxonomy" id="984260"/>
    <lineage>
        <taxon>Bacteria</taxon>
        <taxon>Pseudomonadati</taxon>
        <taxon>Pseudomonadota</taxon>
        <taxon>Alphaproteobacteria</taxon>
        <taxon>Hyphomicrobiales</taxon>
        <taxon>Rhizobiaceae</taxon>
        <taxon>Rhizobium/Agrobacterium group</taxon>
        <taxon>Rhizobium</taxon>
    </lineage>
</organism>
<proteinExistence type="predicted"/>